<proteinExistence type="predicted"/>
<organism evidence="2 3">
    <name type="scientific">Mycobacterium servetii</name>
    <dbReference type="NCBI Taxonomy" id="3237418"/>
    <lineage>
        <taxon>Bacteria</taxon>
        <taxon>Bacillati</taxon>
        <taxon>Actinomycetota</taxon>
        <taxon>Actinomycetes</taxon>
        <taxon>Mycobacteriales</taxon>
        <taxon>Mycobacteriaceae</taxon>
        <taxon>Mycobacterium</taxon>
    </lineage>
</organism>
<feature type="region of interest" description="Disordered" evidence="1">
    <location>
        <begin position="1"/>
        <end position="72"/>
    </location>
</feature>
<name>A0ABV4C8S4_9MYCO</name>
<feature type="compositionally biased region" description="Gly residues" evidence="1">
    <location>
        <begin position="206"/>
        <end position="222"/>
    </location>
</feature>
<reference evidence="2 3" key="1">
    <citation type="submission" date="2024-08" db="EMBL/GenBank/DDBJ databases">
        <title>Mycobacterium servetensis sp. nov., a novel rapid-growing mycobacterial species recovered from a human patient in Zaragoza, Spain.</title>
        <authorList>
            <person name="Tristancho-Baro A.I."/>
            <person name="Buenestado-Serrano S."/>
            <person name="Garcia De Viedma D."/>
            <person name="Milagro-Beamonte A."/>
            <person name="Burillo N."/>
            <person name="Sanz S."/>
            <person name="Lopez-Calleja A.I."/>
            <person name="Penas-Utrilla D."/>
            <person name="Guardingo M."/>
            <person name="Garcia M.J."/>
            <person name="Vinuelas-Bayon J."/>
        </authorList>
    </citation>
    <scope>NUCLEOTIDE SEQUENCE [LARGE SCALE GENOMIC DNA]</scope>
    <source>
        <strain evidence="3">HUMS_12744610</strain>
    </source>
</reference>
<protein>
    <submittedName>
        <fullName evidence="2">Uncharacterized protein</fullName>
    </submittedName>
</protein>
<feature type="compositionally biased region" description="Pro residues" evidence="1">
    <location>
        <begin position="230"/>
        <end position="242"/>
    </location>
</feature>
<sequence>MTGDNSAPVPAPGAPGGPNPSLLSSIPGPNLPPGTTIKVTPDTLSQALYGVPLPPPIAPTPAPPTGTSPADAASGALVAASNAGVPGDVASSTEADADRRAHAADALAKFPANEANSAQQMQAVGAQAGGQQGMQMVQQMVSSVTGALTGALGGIMGPLTQLPQQAMQAGQSAMQPLMSAVQQASHGAEALAAGDPTLVDSVGSGSELGAGGGGGGIGGLGGTTPAASLGPPPVPGSSPPTSPAGAPAKPVAMPPADGTAPARGSTGMTGMPMMPGVAGAGGEGAKDKPVEKRVSAPGVPNGQPVKGRLTALPPSAPVAKHADGKPTVVTNRPNRRIVIMPSEDEAKE</sequence>
<feature type="region of interest" description="Disordered" evidence="1">
    <location>
        <begin position="202"/>
        <end position="333"/>
    </location>
</feature>
<keyword evidence="3" id="KW-1185">Reference proteome</keyword>
<evidence type="ECO:0000313" key="2">
    <source>
        <dbReference type="EMBL" id="MEY8018745.1"/>
    </source>
</evidence>
<dbReference type="Proteomes" id="UP001564760">
    <property type="component" value="Unassembled WGS sequence"/>
</dbReference>
<dbReference type="EMBL" id="JBGEDP010000001">
    <property type="protein sequence ID" value="MEY8018745.1"/>
    <property type="molecule type" value="Genomic_DNA"/>
</dbReference>
<feature type="compositionally biased region" description="Low complexity" evidence="1">
    <location>
        <begin position="19"/>
        <end position="28"/>
    </location>
</feature>
<accession>A0ABV4C8S4</accession>
<feature type="compositionally biased region" description="Low complexity" evidence="1">
    <location>
        <begin position="264"/>
        <end position="277"/>
    </location>
</feature>
<feature type="compositionally biased region" description="Basic and acidic residues" evidence="1">
    <location>
        <begin position="284"/>
        <end position="294"/>
    </location>
</feature>
<feature type="compositionally biased region" description="Pro residues" evidence="1">
    <location>
        <begin position="52"/>
        <end position="66"/>
    </location>
</feature>
<evidence type="ECO:0000256" key="1">
    <source>
        <dbReference type="SAM" id="MobiDB-lite"/>
    </source>
</evidence>
<comment type="caution">
    <text evidence="2">The sequence shown here is derived from an EMBL/GenBank/DDBJ whole genome shotgun (WGS) entry which is preliminary data.</text>
</comment>
<gene>
    <name evidence="2" type="ORF">AB8998_29150</name>
</gene>
<evidence type="ECO:0000313" key="3">
    <source>
        <dbReference type="Proteomes" id="UP001564760"/>
    </source>
</evidence>
<feature type="compositionally biased region" description="Pro residues" evidence="1">
    <location>
        <begin position="9"/>
        <end position="18"/>
    </location>
</feature>